<name>A0A8H6HPM8_9AGAR</name>
<evidence type="ECO:0000313" key="5">
    <source>
        <dbReference type="Proteomes" id="UP000521943"/>
    </source>
</evidence>
<dbReference type="InterPro" id="IPR023451">
    <property type="entry name" value="Thymidate_synth/dCMP_Mease_dom"/>
</dbReference>
<accession>A0A8H6HPM8</accession>
<organism evidence="4 5">
    <name type="scientific">Ephemerocybe angulata</name>
    <dbReference type="NCBI Taxonomy" id="980116"/>
    <lineage>
        <taxon>Eukaryota</taxon>
        <taxon>Fungi</taxon>
        <taxon>Dikarya</taxon>
        <taxon>Basidiomycota</taxon>
        <taxon>Agaricomycotina</taxon>
        <taxon>Agaricomycetes</taxon>
        <taxon>Agaricomycetidae</taxon>
        <taxon>Agaricales</taxon>
        <taxon>Agaricineae</taxon>
        <taxon>Psathyrellaceae</taxon>
        <taxon>Ephemerocybe</taxon>
    </lineage>
</organism>
<dbReference type="Proteomes" id="UP000521943">
    <property type="component" value="Unassembled WGS sequence"/>
</dbReference>
<keyword evidence="1" id="KW-0489">Methyltransferase</keyword>
<dbReference type="PANTHER" id="PTHR11548:SF2">
    <property type="entry name" value="THYMIDYLATE SYNTHASE"/>
    <property type="match status" value="1"/>
</dbReference>
<evidence type="ECO:0000256" key="1">
    <source>
        <dbReference type="ARBA" id="ARBA00022603"/>
    </source>
</evidence>
<feature type="domain" description="Thymidylate synthase/dCMP hydroxymethylase" evidence="3">
    <location>
        <begin position="14"/>
        <end position="77"/>
    </location>
</feature>
<proteinExistence type="predicted"/>
<protein>
    <submittedName>
        <fullName evidence="4">YOR074Cp-like protein</fullName>
    </submittedName>
</protein>
<comment type="caution">
    <text evidence="4">The sequence shown here is derived from an EMBL/GenBank/DDBJ whole genome shotgun (WGS) entry which is preliminary data.</text>
</comment>
<keyword evidence="2" id="KW-0808">Transferase</keyword>
<evidence type="ECO:0000313" key="4">
    <source>
        <dbReference type="EMBL" id="KAF6750157.1"/>
    </source>
</evidence>
<dbReference type="AlphaFoldDB" id="A0A8H6HPM8"/>
<keyword evidence="5" id="KW-1185">Reference proteome</keyword>
<sequence>MTLAGPTRRTPDLALTRRVLDTGEAGPDRTGTALFAPLALRFTLADHTLPFFTTKHTFLRGVVEDPLWLWDGNGSRREGDGLQWRHYGAKYTDANANYTGQGVGKLEE</sequence>
<dbReference type="PANTHER" id="PTHR11548">
    <property type="entry name" value="THYMIDYLATE SYNTHASE 1"/>
    <property type="match status" value="1"/>
</dbReference>
<dbReference type="GO" id="GO:0006231">
    <property type="term" value="P:dTMP biosynthetic process"/>
    <property type="evidence" value="ECO:0007669"/>
    <property type="project" value="TreeGrafter"/>
</dbReference>
<dbReference type="InterPro" id="IPR036926">
    <property type="entry name" value="Thymidate_synth/dCMP_Mease_sf"/>
</dbReference>
<gene>
    <name evidence="4" type="ORF">DFP72DRAFT_1072498</name>
</gene>
<reference evidence="4 5" key="1">
    <citation type="submission" date="2020-07" db="EMBL/GenBank/DDBJ databases">
        <title>Comparative genomics of pyrophilous fungi reveals a link between fire events and developmental genes.</title>
        <authorList>
            <consortium name="DOE Joint Genome Institute"/>
            <person name="Steindorff A.S."/>
            <person name="Carver A."/>
            <person name="Calhoun S."/>
            <person name="Stillman K."/>
            <person name="Liu H."/>
            <person name="Lipzen A."/>
            <person name="Pangilinan J."/>
            <person name="Labutti K."/>
            <person name="Bruns T.D."/>
            <person name="Grigoriev I.V."/>
        </authorList>
    </citation>
    <scope>NUCLEOTIDE SEQUENCE [LARGE SCALE GENOMIC DNA]</scope>
    <source>
        <strain evidence="4 5">CBS 144469</strain>
    </source>
</reference>
<dbReference type="EMBL" id="JACGCI010000058">
    <property type="protein sequence ID" value="KAF6750157.1"/>
    <property type="molecule type" value="Genomic_DNA"/>
</dbReference>
<dbReference type="SUPFAM" id="SSF55831">
    <property type="entry name" value="Thymidylate synthase/dCMP hydroxymethylase"/>
    <property type="match status" value="1"/>
</dbReference>
<dbReference type="Gene3D" id="3.30.572.10">
    <property type="entry name" value="Thymidylate synthase/dCMP hydroxymethylase domain"/>
    <property type="match status" value="1"/>
</dbReference>
<dbReference type="InterPro" id="IPR045097">
    <property type="entry name" value="Thymidate_synth/dCMP_Mease"/>
</dbReference>
<dbReference type="GO" id="GO:0032259">
    <property type="term" value="P:methylation"/>
    <property type="evidence" value="ECO:0007669"/>
    <property type="project" value="UniProtKB-KW"/>
</dbReference>
<dbReference type="Pfam" id="PF00303">
    <property type="entry name" value="Thymidylat_synt"/>
    <property type="match status" value="1"/>
</dbReference>
<dbReference type="GO" id="GO:0005739">
    <property type="term" value="C:mitochondrion"/>
    <property type="evidence" value="ECO:0007669"/>
    <property type="project" value="TreeGrafter"/>
</dbReference>
<dbReference type="GO" id="GO:0004799">
    <property type="term" value="F:thymidylate synthase activity"/>
    <property type="evidence" value="ECO:0007669"/>
    <property type="project" value="TreeGrafter"/>
</dbReference>
<dbReference type="OrthoDB" id="766at2759"/>
<evidence type="ECO:0000256" key="2">
    <source>
        <dbReference type="ARBA" id="ARBA00022679"/>
    </source>
</evidence>
<dbReference type="GO" id="GO:0005829">
    <property type="term" value="C:cytosol"/>
    <property type="evidence" value="ECO:0007669"/>
    <property type="project" value="TreeGrafter"/>
</dbReference>
<evidence type="ECO:0000259" key="3">
    <source>
        <dbReference type="Pfam" id="PF00303"/>
    </source>
</evidence>